<dbReference type="AlphaFoldDB" id="A0A6G1L738"/>
<evidence type="ECO:0000313" key="1">
    <source>
        <dbReference type="EMBL" id="KAF2768656.1"/>
    </source>
</evidence>
<reference evidence="1" key="1">
    <citation type="journal article" date="2020" name="Stud. Mycol.">
        <title>101 Dothideomycetes genomes: a test case for predicting lifestyles and emergence of pathogens.</title>
        <authorList>
            <person name="Haridas S."/>
            <person name="Albert R."/>
            <person name="Binder M."/>
            <person name="Bloem J."/>
            <person name="Labutti K."/>
            <person name="Salamov A."/>
            <person name="Andreopoulos B."/>
            <person name="Baker S."/>
            <person name="Barry K."/>
            <person name="Bills G."/>
            <person name="Bluhm B."/>
            <person name="Cannon C."/>
            <person name="Castanera R."/>
            <person name="Culley D."/>
            <person name="Daum C."/>
            <person name="Ezra D."/>
            <person name="Gonzalez J."/>
            <person name="Henrissat B."/>
            <person name="Kuo A."/>
            <person name="Liang C."/>
            <person name="Lipzen A."/>
            <person name="Lutzoni F."/>
            <person name="Magnuson J."/>
            <person name="Mondo S."/>
            <person name="Nolan M."/>
            <person name="Ohm R."/>
            <person name="Pangilinan J."/>
            <person name="Park H.-J."/>
            <person name="Ramirez L."/>
            <person name="Alfaro M."/>
            <person name="Sun H."/>
            <person name="Tritt A."/>
            <person name="Yoshinaga Y."/>
            <person name="Zwiers L.-H."/>
            <person name="Turgeon B."/>
            <person name="Goodwin S."/>
            <person name="Spatafora J."/>
            <person name="Crous P."/>
            <person name="Grigoriev I."/>
        </authorList>
    </citation>
    <scope>NUCLEOTIDE SEQUENCE</scope>
    <source>
        <strain evidence="1">CBS 116005</strain>
    </source>
</reference>
<gene>
    <name evidence="1" type="ORF">EJ03DRAFT_116154</name>
</gene>
<protein>
    <submittedName>
        <fullName evidence="1">Uncharacterized protein</fullName>
    </submittedName>
</protein>
<evidence type="ECO:0000313" key="2">
    <source>
        <dbReference type="Proteomes" id="UP000799436"/>
    </source>
</evidence>
<keyword evidence="2" id="KW-1185">Reference proteome</keyword>
<proteinExistence type="predicted"/>
<organism evidence="1 2">
    <name type="scientific">Teratosphaeria nubilosa</name>
    <dbReference type="NCBI Taxonomy" id="161662"/>
    <lineage>
        <taxon>Eukaryota</taxon>
        <taxon>Fungi</taxon>
        <taxon>Dikarya</taxon>
        <taxon>Ascomycota</taxon>
        <taxon>Pezizomycotina</taxon>
        <taxon>Dothideomycetes</taxon>
        <taxon>Dothideomycetidae</taxon>
        <taxon>Mycosphaerellales</taxon>
        <taxon>Teratosphaeriaceae</taxon>
        <taxon>Teratosphaeria</taxon>
    </lineage>
</organism>
<name>A0A6G1L738_9PEZI</name>
<dbReference type="Proteomes" id="UP000799436">
    <property type="component" value="Unassembled WGS sequence"/>
</dbReference>
<dbReference type="EMBL" id="ML995842">
    <property type="protein sequence ID" value="KAF2768656.1"/>
    <property type="molecule type" value="Genomic_DNA"/>
</dbReference>
<sequence length="166" mass="17733">MQQKERRRADSSLSSTRLFHVRKILASALQSLPPTPFSLTGNLELTLPPYPPLGPTPVSTASPSVLAPSFLSPFSANPWTSLVASRPLACEVLYVTAVFCSSEEGATYDAVAARRTVLRHPGWIAEESEFAGEFLAALGHCGGGGGFLGVALGRFFELGFLVVRRV</sequence>
<accession>A0A6G1L738</accession>